<reference evidence="2 3" key="1">
    <citation type="submission" date="2019-11" db="EMBL/GenBank/DDBJ databases">
        <title>Phenotypic characterization of an OXA-22 and OXA-60 co-producing Ralstonia pickettii clinical strain.</title>
        <authorList>
            <person name="He F."/>
        </authorList>
    </citation>
    <scope>NUCLEOTIDE SEQUENCE [LARGE SCALE GENOMIC DNA]</scope>
    <source>
        <strain evidence="2 3">PSLESD1</strain>
    </source>
</reference>
<dbReference type="InterPro" id="IPR015943">
    <property type="entry name" value="WD40/YVTN_repeat-like_dom_sf"/>
</dbReference>
<dbReference type="Pfam" id="PF00656">
    <property type="entry name" value="Peptidase_C14"/>
    <property type="match status" value="1"/>
</dbReference>
<dbReference type="SUPFAM" id="SSF52129">
    <property type="entry name" value="Caspase-like"/>
    <property type="match status" value="1"/>
</dbReference>
<evidence type="ECO:0000313" key="3">
    <source>
        <dbReference type="Proteomes" id="UP000441032"/>
    </source>
</evidence>
<dbReference type="InterPro" id="IPR052039">
    <property type="entry name" value="Caspase-related_regulators"/>
</dbReference>
<dbReference type="PANTHER" id="PTHR22576:SF37">
    <property type="entry name" value="MUCOSA-ASSOCIATED LYMPHOID TISSUE LYMPHOMA TRANSLOCATION PROTEIN 1"/>
    <property type="match status" value="1"/>
</dbReference>
<dbReference type="GO" id="GO:0006508">
    <property type="term" value="P:proteolysis"/>
    <property type="evidence" value="ECO:0007669"/>
    <property type="project" value="InterPro"/>
</dbReference>
<dbReference type="Gene3D" id="2.130.10.10">
    <property type="entry name" value="YVTN repeat-like/Quinoprotein amine dehydrogenase"/>
    <property type="match status" value="1"/>
</dbReference>
<sequence>MQLKRIALVIGNGNYVAKEFDRLVNAGPDARQIAKNLEDRGFETELHTDLDANRMSAAIVGFRAKIAGTPSYAVFYYAGHGCEQHGLTYLYPVDMPSGSAPLIPQYGVSLTEILGEPHPDATPRILILDCCRTSETSWTPDERTRFEELATVAKHRGGQVHLNTLIAYSTSSGESAFDGSGANGPYCAELSPLLLKHRLTVEDVFKDVGMQVSNASNGRQRPWFYSNLSSELTFSDLPNVVATVAVETPLVDGARGLVKDPHERRVIAYRDGKHNAHCVDGIAGEGHYSFEGQVQLMSSWRDGLIVYDHQHSLWKEETRGWYRGAKLGIEEPLWLVSSPEGTRMIFGGTSGFYLVDILRRGVREFKTPNKSWYTALFLDESRAWIAGSSGALCEVEFDKGEPVIQDIDLHTHEMLYTICRVDDSHVVISGSRGKVYKIALSERMVVWTSKLGDTVRTPAARMQSILNTATDNEIIRRFLFEPESLTPEQGSCLSDSLASNDLLFSASASSWPILVVASSEGLLYLLDHRDGRKIEVVDNAAGRATSIEGICFLDAEQFAVLDQVGTVRLYSLAGVPYESALRYVDRADWDDDGVNGTGRA</sequence>
<dbReference type="Gene3D" id="3.40.50.1460">
    <property type="match status" value="1"/>
</dbReference>
<gene>
    <name evidence="2" type="ORF">GJQ57_13680</name>
</gene>
<accession>A0A7X2LB68</accession>
<evidence type="ECO:0000259" key="1">
    <source>
        <dbReference type="PROSITE" id="PS50208"/>
    </source>
</evidence>
<dbReference type="PROSITE" id="PS50208">
    <property type="entry name" value="CASPASE_P20"/>
    <property type="match status" value="1"/>
</dbReference>
<dbReference type="EMBL" id="WJYN01000004">
    <property type="protein sequence ID" value="MRS99696.1"/>
    <property type="molecule type" value="Genomic_DNA"/>
</dbReference>
<dbReference type="InterPro" id="IPR029030">
    <property type="entry name" value="Caspase-like_dom_sf"/>
</dbReference>
<protein>
    <recommendedName>
        <fullName evidence="1">Caspase family p20 domain-containing protein</fullName>
    </recommendedName>
</protein>
<feature type="domain" description="Caspase family p20" evidence="1">
    <location>
        <begin position="3"/>
        <end position="135"/>
    </location>
</feature>
<dbReference type="InterPro" id="IPR011600">
    <property type="entry name" value="Pept_C14_caspase"/>
</dbReference>
<proteinExistence type="predicted"/>
<dbReference type="InterPro" id="IPR011047">
    <property type="entry name" value="Quinoprotein_ADH-like_sf"/>
</dbReference>
<dbReference type="Proteomes" id="UP000441032">
    <property type="component" value="Unassembled WGS sequence"/>
</dbReference>
<comment type="caution">
    <text evidence="2">The sequence shown here is derived from an EMBL/GenBank/DDBJ whole genome shotgun (WGS) entry which is preliminary data.</text>
</comment>
<organism evidence="2 3">
    <name type="scientific">Ralstonia pickettii</name>
    <name type="common">Burkholderia pickettii</name>
    <dbReference type="NCBI Taxonomy" id="329"/>
    <lineage>
        <taxon>Bacteria</taxon>
        <taxon>Pseudomonadati</taxon>
        <taxon>Pseudomonadota</taxon>
        <taxon>Betaproteobacteria</taxon>
        <taxon>Burkholderiales</taxon>
        <taxon>Burkholderiaceae</taxon>
        <taxon>Ralstonia</taxon>
    </lineage>
</organism>
<dbReference type="AlphaFoldDB" id="A0A7X2LB68"/>
<name>A0A7X2LB68_RALPI</name>
<dbReference type="InterPro" id="IPR001309">
    <property type="entry name" value="Pept_C14_p20"/>
</dbReference>
<dbReference type="SUPFAM" id="SSF50998">
    <property type="entry name" value="Quinoprotein alcohol dehydrogenase-like"/>
    <property type="match status" value="1"/>
</dbReference>
<evidence type="ECO:0000313" key="2">
    <source>
        <dbReference type="EMBL" id="MRS99696.1"/>
    </source>
</evidence>
<dbReference type="GO" id="GO:0004197">
    <property type="term" value="F:cysteine-type endopeptidase activity"/>
    <property type="evidence" value="ECO:0007669"/>
    <property type="project" value="InterPro"/>
</dbReference>
<dbReference type="PANTHER" id="PTHR22576">
    <property type="entry name" value="MUCOSA ASSOCIATED LYMPHOID TISSUE LYMPHOMA TRANSLOCATION PROTEIN 1/PARACASPASE"/>
    <property type="match status" value="1"/>
</dbReference>
<dbReference type="RefSeq" id="WP_154207171.1">
    <property type="nucleotide sequence ID" value="NZ_WJYN01000004.1"/>
</dbReference>